<sequence length="339" mass="36943">MLPQRESLLRYFTEQYIYYRKGTHMKVKNLKTRIAAFGLAVLMGVSTLSSANAFAAEQTDVGQEVQASEQADTSQKEKAVTADDITKEISDETFAVETSMEGIHYDAEKEDVTLVSIQDEKGGEYHPDKAGTYIASYMVVPKDQSDSYIISRKVILTDTEGQAHAQDNGGEKQKSDTKSEDDSDLPVQNYTDVEIEASGEDASAQAVKELKEDIEEGNVMVLSAAERATSSGSTVTLTKGRTIYYPSYIGNYLTCLFTVNGKIAYCLQSQKASPPSGSYVAQVLDSNKNLQKVLYYGYGGAGDMTGSYLAGKTEDEKYVYTHIAASYAYAGEAGFTGCN</sequence>
<evidence type="ECO:0000313" key="3">
    <source>
        <dbReference type="EMBL" id="RHK58756.1"/>
    </source>
</evidence>
<proteinExistence type="predicted"/>
<feature type="domain" description="Thioester" evidence="2">
    <location>
        <begin position="234"/>
        <end position="339"/>
    </location>
</feature>
<feature type="region of interest" description="Disordered" evidence="1">
    <location>
        <begin position="160"/>
        <end position="186"/>
    </location>
</feature>
<dbReference type="Proteomes" id="UP000284152">
    <property type="component" value="Unassembled WGS sequence"/>
</dbReference>
<comment type="caution">
    <text evidence="3">The sequence shown here is derived from an EMBL/GenBank/DDBJ whole genome shotgun (WGS) entry which is preliminary data.</text>
</comment>
<dbReference type="AlphaFoldDB" id="A0A415H0R8"/>
<accession>A0A415H0R8</accession>
<feature type="non-terminal residue" evidence="3">
    <location>
        <position position="339"/>
    </location>
</feature>
<evidence type="ECO:0000256" key="1">
    <source>
        <dbReference type="SAM" id="MobiDB-lite"/>
    </source>
</evidence>
<evidence type="ECO:0000313" key="4">
    <source>
        <dbReference type="Proteomes" id="UP000284152"/>
    </source>
</evidence>
<dbReference type="Pfam" id="PF20610">
    <property type="entry name" value="TED_2"/>
    <property type="match status" value="1"/>
</dbReference>
<dbReference type="EMBL" id="QRNS01000093">
    <property type="protein sequence ID" value="RHK58756.1"/>
    <property type="molecule type" value="Genomic_DNA"/>
</dbReference>
<evidence type="ECO:0000259" key="2">
    <source>
        <dbReference type="Pfam" id="PF20610"/>
    </source>
</evidence>
<gene>
    <name evidence="3" type="ORF">DW054_16830</name>
</gene>
<organism evidence="3 4">
    <name type="scientific">Dorea formicigenerans</name>
    <dbReference type="NCBI Taxonomy" id="39486"/>
    <lineage>
        <taxon>Bacteria</taxon>
        <taxon>Bacillati</taxon>
        <taxon>Bacillota</taxon>
        <taxon>Clostridia</taxon>
        <taxon>Lachnospirales</taxon>
        <taxon>Lachnospiraceae</taxon>
        <taxon>Dorea</taxon>
    </lineage>
</organism>
<protein>
    <recommendedName>
        <fullName evidence="2">Thioester domain-containing protein</fullName>
    </recommendedName>
</protein>
<feature type="compositionally biased region" description="Basic and acidic residues" evidence="1">
    <location>
        <begin position="169"/>
        <end position="180"/>
    </location>
</feature>
<reference evidence="3 4" key="1">
    <citation type="submission" date="2018-08" db="EMBL/GenBank/DDBJ databases">
        <title>A genome reference for cultivated species of the human gut microbiota.</title>
        <authorList>
            <person name="Zou Y."/>
            <person name="Xue W."/>
            <person name="Luo G."/>
        </authorList>
    </citation>
    <scope>NUCLEOTIDE SEQUENCE [LARGE SCALE GENOMIC DNA]</scope>
    <source>
        <strain evidence="3 4">AF42-21</strain>
    </source>
</reference>
<name>A0A415H0R8_9FIRM</name>
<dbReference type="InterPro" id="IPR046751">
    <property type="entry name" value="TED_2"/>
</dbReference>